<dbReference type="AlphaFoldDB" id="A0A4Z2IXU0"/>
<sequence>MRKGDQGPPPVRNGVADGADEQIRGQDDVTESSRSPQVSGWLDQLGLWQHIERDQHYSRKRLALAAHHSLSSYNCGQRAKEGTASYGMWSEVFNVYFSVVKFCLSSHIWLFRLVSSQLIEQLIDARCRQRAWQPQRAVQPRHTPGRSQPVAEGAVQSCECHGSSRKKVERKGDTISKTCKGRSDDTVERDGARAASVSVQMTEWMLGKQREWGEEWGTYCEWSKGERKVWSPASKHVPIVEIALYNKPDIAYTQSSKQRKSYCLLKRLSHSASYCRYQQALIGASC</sequence>
<protein>
    <submittedName>
        <fullName evidence="2">Uncharacterized protein</fullName>
    </submittedName>
</protein>
<keyword evidence="3" id="KW-1185">Reference proteome</keyword>
<accession>A0A4Z2IXU0</accession>
<dbReference type="OrthoDB" id="5464at2759"/>
<gene>
    <name evidence="2" type="ORF">EYF80_007036</name>
</gene>
<evidence type="ECO:0000256" key="1">
    <source>
        <dbReference type="SAM" id="MobiDB-lite"/>
    </source>
</evidence>
<organism evidence="2 3">
    <name type="scientific">Liparis tanakae</name>
    <name type="common">Tanaka's snailfish</name>
    <dbReference type="NCBI Taxonomy" id="230148"/>
    <lineage>
        <taxon>Eukaryota</taxon>
        <taxon>Metazoa</taxon>
        <taxon>Chordata</taxon>
        <taxon>Craniata</taxon>
        <taxon>Vertebrata</taxon>
        <taxon>Euteleostomi</taxon>
        <taxon>Actinopterygii</taxon>
        <taxon>Neopterygii</taxon>
        <taxon>Teleostei</taxon>
        <taxon>Neoteleostei</taxon>
        <taxon>Acanthomorphata</taxon>
        <taxon>Eupercaria</taxon>
        <taxon>Perciformes</taxon>
        <taxon>Cottioidei</taxon>
        <taxon>Cottales</taxon>
        <taxon>Liparidae</taxon>
        <taxon>Liparis</taxon>
    </lineage>
</organism>
<name>A0A4Z2IXU0_9TELE</name>
<evidence type="ECO:0000313" key="2">
    <source>
        <dbReference type="EMBL" id="TNN82795.1"/>
    </source>
</evidence>
<feature type="region of interest" description="Disordered" evidence="1">
    <location>
        <begin position="1"/>
        <end position="37"/>
    </location>
</feature>
<comment type="caution">
    <text evidence="2">The sequence shown here is derived from an EMBL/GenBank/DDBJ whole genome shotgun (WGS) entry which is preliminary data.</text>
</comment>
<dbReference type="EMBL" id="SRLO01000037">
    <property type="protein sequence ID" value="TNN82795.1"/>
    <property type="molecule type" value="Genomic_DNA"/>
</dbReference>
<dbReference type="Proteomes" id="UP000314294">
    <property type="component" value="Unassembled WGS sequence"/>
</dbReference>
<reference evidence="2 3" key="1">
    <citation type="submission" date="2019-03" db="EMBL/GenBank/DDBJ databases">
        <title>First draft genome of Liparis tanakae, snailfish: a comprehensive survey of snailfish specific genes.</title>
        <authorList>
            <person name="Kim W."/>
            <person name="Song I."/>
            <person name="Jeong J.-H."/>
            <person name="Kim D."/>
            <person name="Kim S."/>
            <person name="Ryu S."/>
            <person name="Song J.Y."/>
            <person name="Lee S.K."/>
        </authorList>
    </citation>
    <scope>NUCLEOTIDE SEQUENCE [LARGE SCALE GENOMIC DNA]</scope>
    <source>
        <tissue evidence="2">Muscle</tissue>
    </source>
</reference>
<evidence type="ECO:0000313" key="3">
    <source>
        <dbReference type="Proteomes" id="UP000314294"/>
    </source>
</evidence>
<proteinExistence type="predicted"/>